<dbReference type="Gene3D" id="3.30.70.1730">
    <property type="match status" value="1"/>
</dbReference>
<dbReference type="EMBL" id="CP028359">
    <property type="protein sequence ID" value="AXN02712.1"/>
    <property type="molecule type" value="Genomic_DNA"/>
</dbReference>
<dbReference type="SUPFAM" id="SSF160369">
    <property type="entry name" value="Ribosomal protein L10-like"/>
    <property type="match status" value="1"/>
</dbReference>
<evidence type="ECO:0000256" key="6">
    <source>
        <dbReference type="ARBA" id="ARBA00035502"/>
    </source>
</evidence>
<evidence type="ECO:0000313" key="7">
    <source>
        <dbReference type="EMBL" id="AXN02712.1"/>
    </source>
</evidence>
<evidence type="ECO:0000256" key="5">
    <source>
        <dbReference type="ARBA" id="ARBA00035202"/>
    </source>
</evidence>
<dbReference type="Pfam" id="PF00466">
    <property type="entry name" value="Ribosomal_L10"/>
    <property type="match status" value="1"/>
</dbReference>
<organism evidence="7 8">
    <name type="scientific">Candidatus Karelsulcia muelleri</name>
    <dbReference type="NCBI Taxonomy" id="336810"/>
    <lineage>
        <taxon>Bacteria</taxon>
        <taxon>Pseudomonadati</taxon>
        <taxon>Bacteroidota</taxon>
        <taxon>Flavobacteriia</taxon>
        <taxon>Flavobacteriales</taxon>
        <taxon>Candidatus Karelsulcia</taxon>
    </lineage>
</organism>
<name>A0A346E157_9FLAO</name>
<dbReference type="InterPro" id="IPR043141">
    <property type="entry name" value="Ribosomal_uL10-like_sf"/>
</dbReference>
<comment type="similarity">
    <text evidence="2">Belongs to the universal ribosomal protein uL10 family.</text>
</comment>
<accession>A0A346E157</accession>
<sequence length="181" mass="21448">MMNKKQNLIFFSNLFGKKKLHFYLINLKGIKAFQQSYLRRRSRKTNINIKVVKNTLLKKSLKLTKNTKFMEIIPLIKENTTLLWSKDNKETAYLLLKFTKKYELSIKKIFKLAISEENLFLGEKGLKDLINMKSKKELLTNLIATLGFSIRKTIFSLNRIFLLLCNLKNQIIYKYENKKNS</sequence>
<evidence type="ECO:0000256" key="1">
    <source>
        <dbReference type="ARBA" id="ARBA00002633"/>
    </source>
</evidence>
<evidence type="ECO:0000256" key="4">
    <source>
        <dbReference type="ARBA" id="ARBA00023274"/>
    </source>
</evidence>
<dbReference type="PANTHER" id="PTHR11560">
    <property type="entry name" value="39S RIBOSOMAL PROTEIN L10, MITOCHONDRIAL"/>
    <property type="match status" value="1"/>
</dbReference>
<dbReference type="NCBIfam" id="NF000955">
    <property type="entry name" value="PRK00099.1-1"/>
    <property type="match status" value="1"/>
</dbReference>
<dbReference type="GO" id="GO:1990904">
    <property type="term" value="C:ribonucleoprotein complex"/>
    <property type="evidence" value="ECO:0007669"/>
    <property type="project" value="UniProtKB-KW"/>
</dbReference>
<reference evidence="7 8" key="1">
    <citation type="submission" date="2018-03" db="EMBL/GenBank/DDBJ databases">
        <title>A parallel universe: an anciently diverged bacterial symbiosis in a Hawaiian planthopper (Hemiptera: Cixiidae) reveals rearranged nutritional responsibilities.</title>
        <authorList>
            <person name="Bennett G."/>
            <person name="Mao M."/>
        </authorList>
    </citation>
    <scope>NUCLEOTIDE SEQUENCE [LARGE SCALE GENOMIC DNA]</scope>
    <source>
        <strain evidence="7 8">OLIH</strain>
    </source>
</reference>
<dbReference type="InterPro" id="IPR001790">
    <property type="entry name" value="Ribosomal_uL10"/>
</dbReference>
<dbReference type="Proteomes" id="UP000257017">
    <property type="component" value="Chromosome"/>
</dbReference>
<evidence type="ECO:0000256" key="3">
    <source>
        <dbReference type="ARBA" id="ARBA00022980"/>
    </source>
</evidence>
<comment type="function">
    <text evidence="1">Forms part of the ribosomal stalk, playing a central role in the interaction of the ribosome with GTP-bound translation factors.</text>
</comment>
<proteinExistence type="inferred from homology"/>
<evidence type="ECO:0000313" key="8">
    <source>
        <dbReference type="Proteomes" id="UP000257017"/>
    </source>
</evidence>
<dbReference type="InterPro" id="IPR047865">
    <property type="entry name" value="Ribosomal_uL10_bac_type"/>
</dbReference>
<evidence type="ECO:0000256" key="2">
    <source>
        <dbReference type="ARBA" id="ARBA00008889"/>
    </source>
</evidence>
<keyword evidence="3 7" id="KW-0689">Ribosomal protein</keyword>
<protein>
    <recommendedName>
        <fullName evidence="5">Large ribosomal subunit protein uL10</fullName>
    </recommendedName>
    <alternativeName>
        <fullName evidence="6">50S ribosomal protein L10</fullName>
    </alternativeName>
</protein>
<keyword evidence="4" id="KW-0687">Ribonucleoprotein</keyword>
<gene>
    <name evidence="7" type="ORF">C9I73_181</name>
</gene>
<dbReference type="AlphaFoldDB" id="A0A346E157"/>
<dbReference type="GO" id="GO:0005840">
    <property type="term" value="C:ribosome"/>
    <property type="evidence" value="ECO:0007669"/>
    <property type="project" value="UniProtKB-KW"/>
</dbReference>